<evidence type="ECO:0000256" key="6">
    <source>
        <dbReference type="ARBA" id="ARBA00022485"/>
    </source>
</evidence>
<dbReference type="RefSeq" id="WP_110201654.1">
    <property type="nucleotide sequence ID" value="NZ_QICH01000003.1"/>
</dbReference>
<evidence type="ECO:0000259" key="16">
    <source>
        <dbReference type="PROSITE" id="PS50109"/>
    </source>
</evidence>
<name>A0A318D0L6_9GAMM</name>
<keyword evidence="13" id="KW-0411">Iron-sulfur</keyword>
<keyword evidence="6" id="KW-0004">4Fe-4S</keyword>
<evidence type="ECO:0000256" key="8">
    <source>
        <dbReference type="ARBA" id="ARBA00022679"/>
    </source>
</evidence>
<dbReference type="InterPro" id="IPR005467">
    <property type="entry name" value="His_kinase_dom"/>
</dbReference>
<dbReference type="GO" id="GO:0000155">
    <property type="term" value="F:phosphorelay sensor kinase activity"/>
    <property type="evidence" value="ECO:0007669"/>
    <property type="project" value="InterPro"/>
</dbReference>
<keyword evidence="10 17" id="KW-0418">Kinase</keyword>
<organism evidence="17 18">
    <name type="scientific">Kangiella spongicola</name>
    <dbReference type="NCBI Taxonomy" id="796379"/>
    <lineage>
        <taxon>Bacteria</taxon>
        <taxon>Pseudomonadati</taxon>
        <taxon>Pseudomonadota</taxon>
        <taxon>Gammaproteobacteria</taxon>
        <taxon>Kangiellales</taxon>
        <taxon>Kangiellaceae</taxon>
        <taxon>Kangiella</taxon>
    </lineage>
</organism>
<dbReference type="PRINTS" id="PR00344">
    <property type="entry name" value="BCTRLSENSOR"/>
</dbReference>
<dbReference type="OrthoDB" id="9797605at2"/>
<proteinExistence type="predicted"/>
<dbReference type="EMBL" id="QICH01000003">
    <property type="protein sequence ID" value="PXF62746.1"/>
    <property type="molecule type" value="Genomic_DNA"/>
</dbReference>
<evidence type="ECO:0000256" key="13">
    <source>
        <dbReference type="ARBA" id="ARBA00023014"/>
    </source>
</evidence>
<dbReference type="Proteomes" id="UP000247689">
    <property type="component" value="Unassembled WGS sequence"/>
</dbReference>
<evidence type="ECO:0000256" key="1">
    <source>
        <dbReference type="ARBA" id="ARBA00000085"/>
    </source>
</evidence>
<evidence type="ECO:0000313" key="18">
    <source>
        <dbReference type="Proteomes" id="UP000247689"/>
    </source>
</evidence>
<keyword evidence="11" id="KW-0408">Iron</keyword>
<comment type="cofactor">
    <cofactor evidence="2">
        <name>[4Fe-4S] cluster</name>
        <dbReference type="ChEBI" id="CHEBI:49883"/>
    </cofactor>
</comment>
<protein>
    <recommendedName>
        <fullName evidence="5">Oxygen sensor histidine kinase NreB</fullName>
        <ecNumber evidence="4">2.7.13.3</ecNumber>
    </recommendedName>
    <alternativeName>
        <fullName evidence="15">Nitrogen regulation protein B</fullName>
    </alternativeName>
</protein>
<keyword evidence="7" id="KW-0963">Cytoplasm</keyword>
<sequence>MTNSNEIGKMLDALSLKQSQIAENLASGNTQMRSLAKRVWRVQEDERKHIARELHDGVGQLLTALINQLEMTTQEDISTELQTSLQDSLELARQALSDTRKISRLMRPRILDDLGLEPALKWLTRVMKEEEKTDIVLQAQLDHELDGETQTLVFRIVQESINNAVKHAKASTIKVQAVAQPSLLMVKVSDDGVGMDTEKALGPEGFGLSAMQDRVAAFGGQLMIQSKLGEGSEIKMVLMGNYS</sequence>
<dbReference type="GO" id="GO:0051539">
    <property type="term" value="F:4 iron, 4 sulfur cluster binding"/>
    <property type="evidence" value="ECO:0007669"/>
    <property type="project" value="UniProtKB-KW"/>
</dbReference>
<evidence type="ECO:0000256" key="3">
    <source>
        <dbReference type="ARBA" id="ARBA00004496"/>
    </source>
</evidence>
<dbReference type="Pfam" id="PF07730">
    <property type="entry name" value="HisKA_3"/>
    <property type="match status" value="1"/>
</dbReference>
<keyword evidence="8" id="KW-0808">Transferase</keyword>
<dbReference type="InterPro" id="IPR036890">
    <property type="entry name" value="HATPase_C_sf"/>
</dbReference>
<evidence type="ECO:0000256" key="11">
    <source>
        <dbReference type="ARBA" id="ARBA00023004"/>
    </source>
</evidence>
<evidence type="ECO:0000256" key="12">
    <source>
        <dbReference type="ARBA" id="ARBA00023012"/>
    </source>
</evidence>
<dbReference type="Gene3D" id="3.30.565.10">
    <property type="entry name" value="Histidine kinase-like ATPase, C-terminal domain"/>
    <property type="match status" value="1"/>
</dbReference>
<keyword evidence="18" id="KW-1185">Reference proteome</keyword>
<dbReference type="GO" id="GO:0046983">
    <property type="term" value="F:protein dimerization activity"/>
    <property type="evidence" value="ECO:0007669"/>
    <property type="project" value="InterPro"/>
</dbReference>
<evidence type="ECO:0000256" key="2">
    <source>
        <dbReference type="ARBA" id="ARBA00001966"/>
    </source>
</evidence>
<dbReference type="Pfam" id="PF02518">
    <property type="entry name" value="HATPase_c"/>
    <property type="match status" value="1"/>
</dbReference>
<dbReference type="SMART" id="SM00387">
    <property type="entry name" value="HATPase_c"/>
    <property type="match status" value="1"/>
</dbReference>
<comment type="caution">
    <text evidence="17">The sequence shown here is derived from an EMBL/GenBank/DDBJ whole genome shotgun (WGS) entry which is preliminary data.</text>
</comment>
<dbReference type="InterPro" id="IPR050482">
    <property type="entry name" value="Sensor_HK_TwoCompSys"/>
</dbReference>
<keyword evidence="9" id="KW-0479">Metal-binding</keyword>
<dbReference type="Gene3D" id="1.20.5.1930">
    <property type="match status" value="1"/>
</dbReference>
<dbReference type="PANTHER" id="PTHR24421:SF59">
    <property type="entry name" value="OXYGEN SENSOR HISTIDINE KINASE NREB"/>
    <property type="match status" value="1"/>
</dbReference>
<accession>A0A318D0L6</accession>
<dbReference type="AlphaFoldDB" id="A0A318D0L6"/>
<dbReference type="InterPro" id="IPR011712">
    <property type="entry name" value="Sig_transdc_His_kin_sub3_dim/P"/>
</dbReference>
<evidence type="ECO:0000256" key="14">
    <source>
        <dbReference type="ARBA" id="ARBA00024827"/>
    </source>
</evidence>
<comment type="catalytic activity">
    <reaction evidence="1">
        <text>ATP + protein L-histidine = ADP + protein N-phospho-L-histidine.</text>
        <dbReference type="EC" id="2.7.13.3"/>
    </reaction>
</comment>
<comment type="function">
    <text evidence="14">Member of the two-component regulatory system NreB/NreC involved in the control of dissimilatory nitrate/nitrite reduction in response to oxygen. NreB functions as a direct oxygen sensor histidine kinase which is autophosphorylated, in the absence of oxygen, probably at the conserved histidine residue, and transfers its phosphate group probably to a conserved aspartate residue of NreC. NreB/NreC activates the expression of the nitrate (narGHJI) and nitrite (nir) reductase operons, as well as the putative nitrate transporter gene narT.</text>
</comment>
<dbReference type="InterPro" id="IPR003594">
    <property type="entry name" value="HATPase_dom"/>
</dbReference>
<feature type="domain" description="Histidine kinase" evidence="16">
    <location>
        <begin position="49"/>
        <end position="242"/>
    </location>
</feature>
<dbReference type="GO" id="GO:0005737">
    <property type="term" value="C:cytoplasm"/>
    <property type="evidence" value="ECO:0007669"/>
    <property type="project" value="UniProtKB-SubCell"/>
</dbReference>
<evidence type="ECO:0000313" key="17">
    <source>
        <dbReference type="EMBL" id="PXF62746.1"/>
    </source>
</evidence>
<evidence type="ECO:0000256" key="15">
    <source>
        <dbReference type="ARBA" id="ARBA00030800"/>
    </source>
</evidence>
<comment type="subcellular location">
    <subcellularLocation>
        <location evidence="3">Cytoplasm</location>
    </subcellularLocation>
</comment>
<dbReference type="GO" id="GO:0016020">
    <property type="term" value="C:membrane"/>
    <property type="evidence" value="ECO:0007669"/>
    <property type="project" value="InterPro"/>
</dbReference>
<evidence type="ECO:0000256" key="4">
    <source>
        <dbReference type="ARBA" id="ARBA00012438"/>
    </source>
</evidence>
<evidence type="ECO:0000256" key="9">
    <source>
        <dbReference type="ARBA" id="ARBA00022723"/>
    </source>
</evidence>
<dbReference type="PROSITE" id="PS50109">
    <property type="entry name" value="HIS_KIN"/>
    <property type="match status" value="1"/>
</dbReference>
<evidence type="ECO:0000256" key="5">
    <source>
        <dbReference type="ARBA" id="ARBA00017322"/>
    </source>
</evidence>
<evidence type="ECO:0000256" key="7">
    <source>
        <dbReference type="ARBA" id="ARBA00022490"/>
    </source>
</evidence>
<dbReference type="SUPFAM" id="SSF55874">
    <property type="entry name" value="ATPase domain of HSP90 chaperone/DNA topoisomerase II/histidine kinase"/>
    <property type="match status" value="1"/>
</dbReference>
<dbReference type="GO" id="GO:0046872">
    <property type="term" value="F:metal ion binding"/>
    <property type="evidence" value="ECO:0007669"/>
    <property type="project" value="UniProtKB-KW"/>
</dbReference>
<evidence type="ECO:0000256" key="10">
    <source>
        <dbReference type="ARBA" id="ARBA00022777"/>
    </source>
</evidence>
<dbReference type="EC" id="2.7.13.3" evidence="4"/>
<dbReference type="PANTHER" id="PTHR24421">
    <property type="entry name" value="NITRATE/NITRITE SENSOR PROTEIN NARX-RELATED"/>
    <property type="match status" value="1"/>
</dbReference>
<reference evidence="17 18" key="1">
    <citation type="submission" date="2018-05" db="EMBL/GenBank/DDBJ databases">
        <title>Kangiella spongicola genome sequence.</title>
        <authorList>
            <person name="Maclea K.S."/>
            <person name="Goen A.E."/>
            <person name="Kelley C."/>
            <person name="Underriner A."/>
            <person name="Silverwood T."/>
            <person name="Trachtenberg A.M."/>
        </authorList>
    </citation>
    <scope>NUCLEOTIDE SEQUENCE [LARGE SCALE GENOMIC DNA]</scope>
    <source>
        <strain evidence="17 18">ATCC BAA-2076</strain>
    </source>
</reference>
<dbReference type="InterPro" id="IPR004358">
    <property type="entry name" value="Sig_transdc_His_kin-like_C"/>
</dbReference>
<dbReference type="CDD" id="cd16917">
    <property type="entry name" value="HATPase_UhpB-NarQ-NarX-like"/>
    <property type="match status" value="1"/>
</dbReference>
<keyword evidence="12" id="KW-0902">Two-component regulatory system</keyword>
<gene>
    <name evidence="17" type="ORF">DL796_10495</name>
</gene>